<gene>
    <name evidence="7" type="ORF">HNQ60_002105</name>
</gene>
<keyword evidence="3 5" id="KW-0808">Transferase</keyword>
<accession>A0A841HJK8</accession>
<dbReference type="SUPFAM" id="SSF48256">
    <property type="entry name" value="Citrate synthase"/>
    <property type="match status" value="1"/>
</dbReference>
<dbReference type="UniPathway" id="UPA00223">
    <property type="reaction ID" value="UER00717"/>
</dbReference>
<protein>
    <recommendedName>
        <fullName evidence="5">Citrate synthase</fullName>
    </recommendedName>
</protein>
<comment type="similarity">
    <text evidence="2 5">Belongs to the citrate synthase family.</text>
</comment>
<feature type="active site" evidence="6">
    <location>
        <position position="261"/>
    </location>
</feature>
<dbReference type="EMBL" id="JACHHZ010000002">
    <property type="protein sequence ID" value="MBB6093227.1"/>
    <property type="molecule type" value="Genomic_DNA"/>
</dbReference>
<dbReference type="Gene3D" id="1.10.230.10">
    <property type="entry name" value="Cytochrome P450-Terp, domain 2"/>
    <property type="match status" value="1"/>
</dbReference>
<dbReference type="Proteomes" id="UP000588068">
    <property type="component" value="Unassembled WGS sequence"/>
</dbReference>
<dbReference type="InterPro" id="IPR024176">
    <property type="entry name" value="Citrate_synthase_bac-typ"/>
</dbReference>
<sequence>MTASAEVHKGLEGVIADTTSTSLVDGEAGALYYRGYPIESLVNYRFAEVMHLVVFGDLPDPRRLNEVEDYLWHAGRLPAEVAATLRVLARNGAHPMVTLQAIAPILALEPPAQRLGRTDEEEEGLLVAARIPAALALINAALEDHPEPAYPVSRRYGERYLQLLTGKLPSAEAVEAFEVMQVLQLDHGFNASTFTARVVTSTLAPPASALAAAMGALYGPLHGAADQGALEMAMEVGEPQHARAFVTQCLATGRKVLGMGHREYRVVDPRAKILKAMAERSATEFTNRRLLNTLSAVEAAFVEQTSAKRRALRANMEFYKGVLCLSLGIAKEYFTATFAASRAFGWLAHIVEQRQDNRIIRPAALYVGPAPREPGARQKVG</sequence>
<dbReference type="AlphaFoldDB" id="A0A841HJK8"/>
<evidence type="ECO:0000256" key="5">
    <source>
        <dbReference type="PIRNR" id="PIRNR001369"/>
    </source>
</evidence>
<organism evidence="7 8">
    <name type="scientific">Povalibacter uvarum</name>
    <dbReference type="NCBI Taxonomy" id="732238"/>
    <lineage>
        <taxon>Bacteria</taxon>
        <taxon>Pseudomonadati</taxon>
        <taxon>Pseudomonadota</taxon>
        <taxon>Gammaproteobacteria</taxon>
        <taxon>Steroidobacterales</taxon>
        <taxon>Steroidobacteraceae</taxon>
        <taxon>Povalibacter</taxon>
    </lineage>
</organism>
<dbReference type="InterPro" id="IPR002020">
    <property type="entry name" value="Citrate_synthase"/>
</dbReference>
<evidence type="ECO:0000256" key="2">
    <source>
        <dbReference type="ARBA" id="ARBA00010566"/>
    </source>
</evidence>
<proteinExistence type="inferred from homology"/>
<dbReference type="PIRSF" id="PIRSF001369">
    <property type="entry name" value="Citrate_synth"/>
    <property type="match status" value="1"/>
</dbReference>
<feature type="active site" evidence="6">
    <location>
        <position position="317"/>
    </location>
</feature>
<comment type="pathway">
    <text evidence="1">Carbohydrate metabolism; tricarboxylic acid cycle; isocitrate from oxaloacetate: step 1/2.</text>
</comment>
<dbReference type="PANTHER" id="PTHR11739">
    <property type="entry name" value="CITRATE SYNTHASE"/>
    <property type="match status" value="1"/>
</dbReference>
<dbReference type="PRINTS" id="PR00143">
    <property type="entry name" value="CITRTSNTHASE"/>
</dbReference>
<dbReference type="PANTHER" id="PTHR11739:SF4">
    <property type="entry name" value="CITRATE SYNTHASE, PEROXISOMAL"/>
    <property type="match status" value="1"/>
</dbReference>
<keyword evidence="7" id="KW-0012">Acyltransferase</keyword>
<dbReference type="InterPro" id="IPR036969">
    <property type="entry name" value="Citrate_synthase_sf"/>
</dbReference>
<dbReference type="GO" id="GO:0005829">
    <property type="term" value="C:cytosol"/>
    <property type="evidence" value="ECO:0007669"/>
    <property type="project" value="TreeGrafter"/>
</dbReference>
<dbReference type="Gene3D" id="1.10.580.10">
    <property type="entry name" value="Citrate Synthase, domain 1"/>
    <property type="match status" value="1"/>
</dbReference>
<dbReference type="GO" id="GO:0005975">
    <property type="term" value="P:carbohydrate metabolic process"/>
    <property type="evidence" value="ECO:0007669"/>
    <property type="project" value="TreeGrafter"/>
</dbReference>
<dbReference type="RefSeq" id="WP_184331368.1">
    <property type="nucleotide sequence ID" value="NZ_JACHHZ010000002.1"/>
</dbReference>
<evidence type="ECO:0000313" key="8">
    <source>
        <dbReference type="Proteomes" id="UP000588068"/>
    </source>
</evidence>
<dbReference type="GO" id="GO:0036440">
    <property type="term" value="F:citrate synthase activity"/>
    <property type="evidence" value="ECO:0007669"/>
    <property type="project" value="UniProtKB-EC"/>
</dbReference>
<evidence type="ECO:0000256" key="4">
    <source>
        <dbReference type="ARBA" id="ARBA00049288"/>
    </source>
</evidence>
<evidence type="ECO:0000256" key="6">
    <source>
        <dbReference type="PIRSR" id="PIRSR001369-1"/>
    </source>
</evidence>
<dbReference type="Pfam" id="PF00285">
    <property type="entry name" value="Citrate_synt"/>
    <property type="match status" value="1"/>
</dbReference>
<dbReference type="GO" id="GO:0006099">
    <property type="term" value="P:tricarboxylic acid cycle"/>
    <property type="evidence" value="ECO:0007669"/>
    <property type="project" value="UniProtKB-UniPathway"/>
</dbReference>
<evidence type="ECO:0000256" key="1">
    <source>
        <dbReference type="ARBA" id="ARBA00004751"/>
    </source>
</evidence>
<name>A0A841HJK8_9GAMM</name>
<evidence type="ECO:0000256" key="3">
    <source>
        <dbReference type="ARBA" id="ARBA00022679"/>
    </source>
</evidence>
<reference evidence="7 8" key="1">
    <citation type="submission" date="2020-08" db="EMBL/GenBank/DDBJ databases">
        <title>Genomic Encyclopedia of Type Strains, Phase IV (KMG-IV): sequencing the most valuable type-strain genomes for metagenomic binning, comparative biology and taxonomic classification.</title>
        <authorList>
            <person name="Goeker M."/>
        </authorList>
    </citation>
    <scope>NUCLEOTIDE SEQUENCE [LARGE SCALE GENOMIC DNA]</scope>
    <source>
        <strain evidence="7 8">DSM 26723</strain>
    </source>
</reference>
<comment type="catalytic activity">
    <reaction evidence="4">
        <text>oxaloacetate + acetyl-CoA + H2O = citrate + CoA + H(+)</text>
        <dbReference type="Rhea" id="RHEA:16845"/>
        <dbReference type="ChEBI" id="CHEBI:15377"/>
        <dbReference type="ChEBI" id="CHEBI:15378"/>
        <dbReference type="ChEBI" id="CHEBI:16452"/>
        <dbReference type="ChEBI" id="CHEBI:16947"/>
        <dbReference type="ChEBI" id="CHEBI:57287"/>
        <dbReference type="ChEBI" id="CHEBI:57288"/>
        <dbReference type="EC" id="2.3.3.16"/>
    </reaction>
</comment>
<dbReference type="InterPro" id="IPR016142">
    <property type="entry name" value="Citrate_synth-like_lrg_a-sub"/>
</dbReference>
<evidence type="ECO:0000313" key="7">
    <source>
        <dbReference type="EMBL" id="MBB6093227.1"/>
    </source>
</evidence>
<dbReference type="InterPro" id="IPR016143">
    <property type="entry name" value="Citrate_synth-like_sm_a-sub"/>
</dbReference>
<keyword evidence="8" id="KW-1185">Reference proteome</keyword>
<comment type="caution">
    <text evidence="7">The sequence shown here is derived from an EMBL/GenBank/DDBJ whole genome shotgun (WGS) entry which is preliminary data.</text>
</comment>